<dbReference type="InterPro" id="IPR010696">
    <property type="entry name" value="DUF1272"/>
</dbReference>
<reference evidence="1 2" key="1">
    <citation type="journal article" date="2022" name="Res Sq">
        <title>Evolution of multicellular longitudinally dividing oral cavity symbionts (Neisseriaceae).</title>
        <authorList>
            <person name="Nyongesa S."/>
            <person name="Weber P."/>
            <person name="Bernet E."/>
            <person name="Pullido F."/>
            <person name="Nieckarz M."/>
            <person name="Delaby M."/>
            <person name="Nieves C."/>
            <person name="Viehboeck T."/>
            <person name="Krause N."/>
            <person name="Rivera-Millot A."/>
            <person name="Nakamura A."/>
            <person name="Vischer N."/>
            <person name="VanNieuwenhze M."/>
            <person name="Brun Y."/>
            <person name="Cava F."/>
            <person name="Bulgheresi S."/>
            <person name="Veyrier F."/>
        </authorList>
    </citation>
    <scope>NUCLEOTIDE SEQUENCE [LARGE SCALE GENOMIC DNA]</scope>
    <source>
        <strain evidence="1 2">SN4</strain>
    </source>
</reference>
<evidence type="ECO:0000313" key="1">
    <source>
        <dbReference type="EMBL" id="UOO90526.1"/>
    </source>
</evidence>
<dbReference type="Pfam" id="PF06906">
    <property type="entry name" value="DUF1272"/>
    <property type="match status" value="1"/>
</dbReference>
<evidence type="ECO:0000313" key="2">
    <source>
        <dbReference type="Proteomes" id="UP000832011"/>
    </source>
</evidence>
<keyword evidence="2" id="KW-1185">Reference proteome</keyword>
<proteinExistence type="predicted"/>
<protein>
    <submittedName>
        <fullName evidence="1">DUF1272 domain-containing protein</fullName>
    </submittedName>
</protein>
<dbReference type="RefSeq" id="WP_058304854.1">
    <property type="nucleotide sequence ID" value="NZ_CABKVG010000005.1"/>
</dbReference>
<dbReference type="EMBL" id="CP091511">
    <property type="protein sequence ID" value="UOO90526.1"/>
    <property type="molecule type" value="Genomic_DNA"/>
</dbReference>
<sequence>MLEMRPNCECCDAALPADSERAYICSFECTFCASCANGHLHETCPNCGGTLRLRPSRAMHLWEQFPASTEHIHKPDCGQA</sequence>
<dbReference type="Proteomes" id="UP000832011">
    <property type="component" value="Chromosome"/>
</dbReference>
<organism evidence="1 2">
    <name type="scientific">Vitreoscilla massiliensis</name>
    <dbReference type="NCBI Taxonomy" id="1689272"/>
    <lineage>
        <taxon>Bacteria</taxon>
        <taxon>Pseudomonadati</taxon>
        <taxon>Pseudomonadota</taxon>
        <taxon>Betaproteobacteria</taxon>
        <taxon>Neisseriales</taxon>
        <taxon>Neisseriaceae</taxon>
        <taxon>Vitreoscilla</taxon>
    </lineage>
</organism>
<accession>A0ABY4E445</accession>
<gene>
    <name evidence="1" type="ORF">LVJ82_06005</name>
</gene>
<name>A0ABY4E445_9NEIS</name>